<organism evidence="6 7">
    <name type="scientific">Pinibacter soli</name>
    <dbReference type="NCBI Taxonomy" id="3044211"/>
    <lineage>
        <taxon>Bacteria</taxon>
        <taxon>Pseudomonadati</taxon>
        <taxon>Bacteroidota</taxon>
        <taxon>Chitinophagia</taxon>
        <taxon>Chitinophagales</taxon>
        <taxon>Chitinophagaceae</taxon>
        <taxon>Pinibacter</taxon>
    </lineage>
</organism>
<feature type="transmembrane region" description="Helical" evidence="4">
    <location>
        <begin position="60"/>
        <end position="83"/>
    </location>
</feature>
<dbReference type="InterPro" id="IPR009057">
    <property type="entry name" value="Homeodomain-like_sf"/>
</dbReference>
<dbReference type="EMBL" id="JASBRG010000007">
    <property type="protein sequence ID" value="MDI3321240.1"/>
    <property type="molecule type" value="Genomic_DNA"/>
</dbReference>
<dbReference type="Gene3D" id="1.10.10.60">
    <property type="entry name" value="Homeodomain-like"/>
    <property type="match status" value="1"/>
</dbReference>
<dbReference type="PRINTS" id="PR00032">
    <property type="entry name" value="HTHARAC"/>
</dbReference>
<keyword evidence="2" id="KW-0238">DNA-binding</keyword>
<protein>
    <submittedName>
        <fullName evidence="6">Helix-turn-helix domain-containing protein</fullName>
    </submittedName>
</protein>
<comment type="caution">
    <text evidence="6">The sequence shown here is derived from an EMBL/GenBank/DDBJ whole genome shotgun (WGS) entry which is preliminary data.</text>
</comment>
<feature type="transmembrane region" description="Helical" evidence="4">
    <location>
        <begin position="133"/>
        <end position="152"/>
    </location>
</feature>
<feature type="transmembrane region" description="Helical" evidence="4">
    <location>
        <begin position="164"/>
        <end position="185"/>
    </location>
</feature>
<dbReference type="PROSITE" id="PS00041">
    <property type="entry name" value="HTH_ARAC_FAMILY_1"/>
    <property type="match status" value="1"/>
</dbReference>
<keyword evidence="4" id="KW-0472">Membrane</keyword>
<dbReference type="PROSITE" id="PS01124">
    <property type="entry name" value="HTH_ARAC_FAMILY_2"/>
    <property type="match status" value="1"/>
</dbReference>
<dbReference type="SUPFAM" id="SSF46689">
    <property type="entry name" value="Homeodomain-like"/>
    <property type="match status" value="1"/>
</dbReference>
<dbReference type="PANTHER" id="PTHR43280">
    <property type="entry name" value="ARAC-FAMILY TRANSCRIPTIONAL REGULATOR"/>
    <property type="match status" value="1"/>
</dbReference>
<dbReference type="SMART" id="SM00342">
    <property type="entry name" value="HTH_ARAC"/>
    <property type="match status" value="1"/>
</dbReference>
<accession>A0ABT6RFT5</accession>
<evidence type="ECO:0000256" key="2">
    <source>
        <dbReference type="ARBA" id="ARBA00023125"/>
    </source>
</evidence>
<evidence type="ECO:0000313" key="6">
    <source>
        <dbReference type="EMBL" id="MDI3321240.1"/>
    </source>
</evidence>
<sequence length="375" mass="42911">MISVIVLICIIVQTAISIYLLNVSGVKDDFDKNIYKLLFILLCHLSIKCFILAVMKNEFLYGKIASGFGLCYGPLLYITALSFTGKKVSAKQSSMHFFPFLLFSIFYLSLMIGRSLNVVSPEFIITYTTYYKWLVTASLISYPVATIRHLNVRGASLDANKKSLLNSIAYILAFGILFGIFLIILHTFELRSTDLDIRIAPYICFALIPIAILKYKLAQRFSVAVPEKQDTEPVVEKQPQAEVAEKLPEKRYLKSALDEKMMDEYEVKLIKYMLQSKVYLDTELSLDDLAHKIKIPKHHITQLLNDRLLKNFYSFINEYRIEEAMQKLRDPDVDVNMLSLAFDCGFNSKSSFNTYFKKITGVTPSAYRKKMLVCA</sequence>
<gene>
    <name evidence="6" type="ORF">QJ048_15705</name>
</gene>
<evidence type="ECO:0000256" key="3">
    <source>
        <dbReference type="ARBA" id="ARBA00023163"/>
    </source>
</evidence>
<keyword evidence="4" id="KW-1133">Transmembrane helix</keyword>
<keyword evidence="7" id="KW-1185">Reference proteome</keyword>
<name>A0ABT6RFT5_9BACT</name>
<dbReference type="Pfam" id="PF12833">
    <property type="entry name" value="HTH_18"/>
    <property type="match status" value="1"/>
</dbReference>
<dbReference type="RefSeq" id="WP_282335350.1">
    <property type="nucleotide sequence ID" value="NZ_JASBRG010000007.1"/>
</dbReference>
<keyword evidence="3" id="KW-0804">Transcription</keyword>
<evidence type="ECO:0000256" key="1">
    <source>
        <dbReference type="ARBA" id="ARBA00023015"/>
    </source>
</evidence>
<reference evidence="6 7" key="1">
    <citation type="submission" date="2023-05" db="EMBL/GenBank/DDBJ databases">
        <title>Genome sequence of Pinibacter sp. MAH-24.</title>
        <authorList>
            <person name="Huq M.A."/>
        </authorList>
    </citation>
    <scope>NUCLEOTIDE SEQUENCE [LARGE SCALE GENOMIC DNA]</scope>
    <source>
        <strain evidence="6 7">MAH-24</strain>
    </source>
</reference>
<dbReference type="InterPro" id="IPR018060">
    <property type="entry name" value="HTH_AraC"/>
</dbReference>
<feature type="transmembrane region" description="Helical" evidence="4">
    <location>
        <begin position="95"/>
        <end position="113"/>
    </location>
</feature>
<dbReference type="Proteomes" id="UP001226434">
    <property type="component" value="Unassembled WGS sequence"/>
</dbReference>
<evidence type="ECO:0000256" key="4">
    <source>
        <dbReference type="SAM" id="Phobius"/>
    </source>
</evidence>
<feature type="transmembrane region" description="Helical" evidence="4">
    <location>
        <begin position="197"/>
        <end position="215"/>
    </location>
</feature>
<dbReference type="InterPro" id="IPR018062">
    <property type="entry name" value="HTH_AraC-typ_CS"/>
</dbReference>
<feature type="transmembrane region" description="Helical" evidence="4">
    <location>
        <begin position="34"/>
        <end position="54"/>
    </location>
</feature>
<evidence type="ECO:0000313" key="7">
    <source>
        <dbReference type="Proteomes" id="UP001226434"/>
    </source>
</evidence>
<keyword evidence="4" id="KW-0812">Transmembrane</keyword>
<feature type="transmembrane region" description="Helical" evidence="4">
    <location>
        <begin position="5"/>
        <end position="22"/>
    </location>
</feature>
<proteinExistence type="predicted"/>
<keyword evidence="1" id="KW-0805">Transcription regulation</keyword>
<dbReference type="InterPro" id="IPR020449">
    <property type="entry name" value="Tscrpt_reg_AraC-type_HTH"/>
</dbReference>
<evidence type="ECO:0000259" key="5">
    <source>
        <dbReference type="PROSITE" id="PS01124"/>
    </source>
</evidence>
<dbReference type="PANTHER" id="PTHR43280:SF29">
    <property type="entry name" value="ARAC-FAMILY TRANSCRIPTIONAL REGULATOR"/>
    <property type="match status" value="1"/>
</dbReference>
<feature type="domain" description="HTH araC/xylS-type" evidence="5">
    <location>
        <begin position="264"/>
        <end position="370"/>
    </location>
</feature>